<organism evidence="2 3">
    <name type="scientific">Fusarium albosuccineum</name>
    <dbReference type="NCBI Taxonomy" id="1237068"/>
    <lineage>
        <taxon>Eukaryota</taxon>
        <taxon>Fungi</taxon>
        <taxon>Dikarya</taxon>
        <taxon>Ascomycota</taxon>
        <taxon>Pezizomycotina</taxon>
        <taxon>Sordariomycetes</taxon>
        <taxon>Hypocreomycetidae</taxon>
        <taxon>Hypocreales</taxon>
        <taxon>Nectriaceae</taxon>
        <taxon>Fusarium</taxon>
        <taxon>Fusarium decemcellulare species complex</taxon>
    </lineage>
</organism>
<comment type="caution">
    <text evidence="2">The sequence shown here is derived from an EMBL/GenBank/DDBJ whole genome shotgun (WGS) entry which is preliminary data.</text>
</comment>
<dbReference type="GO" id="GO:0016791">
    <property type="term" value="F:phosphatase activity"/>
    <property type="evidence" value="ECO:0007669"/>
    <property type="project" value="UniProtKB-ARBA"/>
</dbReference>
<protein>
    <submittedName>
        <fullName evidence="2">Haloacid dehalogenase type II</fullName>
    </submittedName>
</protein>
<dbReference type="PANTHER" id="PTHR43316:SF9">
    <property type="entry name" value="ACID DEHALOGENASE, PUTATIVE (AFU_ORTHOLOGUE AFUA_6G14460)-RELATED"/>
    <property type="match status" value="1"/>
</dbReference>
<dbReference type="InterPro" id="IPR051540">
    <property type="entry name" value="S-2-haloacid_dehalogenase"/>
</dbReference>
<dbReference type="InterPro" id="IPR023214">
    <property type="entry name" value="HAD_sf"/>
</dbReference>
<dbReference type="Proteomes" id="UP000554235">
    <property type="component" value="Unassembled WGS sequence"/>
</dbReference>
<evidence type="ECO:0000313" key="2">
    <source>
        <dbReference type="EMBL" id="KAF4450967.1"/>
    </source>
</evidence>
<evidence type="ECO:0000256" key="1">
    <source>
        <dbReference type="ARBA" id="ARBA00022801"/>
    </source>
</evidence>
<dbReference type="Gene3D" id="3.40.50.1000">
    <property type="entry name" value="HAD superfamily/HAD-like"/>
    <property type="match status" value="1"/>
</dbReference>
<sequence length="258" mass="29025">MSYPDLTQFKALSFDCYGTLIDQETGMINALQPISSRLLPTSPYAEDPIALIQQLNKHTGELERSQPDLHYDIILSRSFKTLADELGVDVSGEEAERARSTVGTWLPFPDTVAGLEILKKHYKLIILSNVDNKNISATLSHFRPVEFDRVYTAQDIGSYKPSHRNFDYLFTHAKDELNVDREKGDLLHVARSLTADHVAAKQIGLRSVWISRGGETKEGQGVGGDYEKLKGDVSFEWRFDTIGDFAQEVERQFSDKGV</sequence>
<reference evidence="2 3" key="1">
    <citation type="submission" date="2020-01" db="EMBL/GenBank/DDBJ databases">
        <title>Identification and distribution of gene clusters putatively required for synthesis of sphingolipid metabolism inhibitors in phylogenetically diverse species of the filamentous fungus Fusarium.</title>
        <authorList>
            <person name="Kim H.-S."/>
            <person name="Busman M."/>
            <person name="Brown D.W."/>
            <person name="Divon H."/>
            <person name="Uhlig S."/>
            <person name="Proctor R.H."/>
        </authorList>
    </citation>
    <scope>NUCLEOTIDE SEQUENCE [LARGE SCALE GENOMIC DNA]</scope>
    <source>
        <strain evidence="2 3">NRRL 20459</strain>
    </source>
</reference>
<gene>
    <name evidence="2" type="ORF">FALBO_16409</name>
</gene>
<proteinExistence type="predicted"/>
<evidence type="ECO:0000313" key="3">
    <source>
        <dbReference type="Proteomes" id="UP000554235"/>
    </source>
</evidence>
<keyword evidence="1" id="KW-0378">Hydrolase</keyword>
<dbReference type="AlphaFoldDB" id="A0A8H4KGU9"/>
<dbReference type="PRINTS" id="PR00413">
    <property type="entry name" value="HADHALOGNASE"/>
</dbReference>
<dbReference type="PANTHER" id="PTHR43316">
    <property type="entry name" value="HYDROLASE, HALOACID DELAHOGENASE-RELATED"/>
    <property type="match status" value="1"/>
</dbReference>
<accession>A0A8H4KGU9</accession>
<dbReference type="OrthoDB" id="444127at2759"/>
<dbReference type="SFLD" id="SFLDG01129">
    <property type="entry name" value="C1.5:_HAD__Beta-PGM__Phosphata"/>
    <property type="match status" value="1"/>
</dbReference>
<keyword evidence="3" id="KW-1185">Reference proteome</keyword>
<dbReference type="Pfam" id="PF00702">
    <property type="entry name" value="Hydrolase"/>
    <property type="match status" value="1"/>
</dbReference>
<dbReference type="SUPFAM" id="SSF56784">
    <property type="entry name" value="HAD-like"/>
    <property type="match status" value="1"/>
</dbReference>
<name>A0A8H4KGU9_9HYPO</name>
<dbReference type="Gene3D" id="1.10.150.750">
    <property type="match status" value="1"/>
</dbReference>
<dbReference type="InterPro" id="IPR006439">
    <property type="entry name" value="HAD-SF_hydro_IA"/>
</dbReference>
<dbReference type="InterPro" id="IPR036412">
    <property type="entry name" value="HAD-like_sf"/>
</dbReference>
<dbReference type="EMBL" id="JAADYS010003090">
    <property type="protein sequence ID" value="KAF4450967.1"/>
    <property type="molecule type" value="Genomic_DNA"/>
</dbReference>
<dbReference type="SFLD" id="SFLDS00003">
    <property type="entry name" value="Haloacid_Dehalogenase"/>
    <property type="match status" value="1"/>
</dbReference>